<feature type="domain" description="Major facilitator superfamily (MFS) profile" evidence="7">
    <location>
        <begin position="43"/>
        <end position="455"/>
    </location>
</feature>
<evidence type="ECO:0000256" key="2">
    <source>
        <dbReference type="ARBA" id="ARBA00022448"/>
    </source>
</evidence>
<dbReference type="FunFam" id="1.20.1250.20:FF:000018">
    <property type="entry name" value="MFS transporter permease"/>
    <property type="match status" value="1"/>
</dbReference>
<evidence type="ECO:0000256" key="6">
    <source>
        <dbReference type="SAM" id="Phobius"/>
    </source>
</evidence>
<accession>A0A6P2KXF7</accession>
<dbReference type="AlphaFoldDB" id="A0A6P2KXF7"/>
<evidence type="ECO:0000256" key="3">
    <source>
        <dbReference type="ARBA" id="ARBA00022692"/>
    </source>
</evidence>
<evidence type="ECO:0000313" key="9">
    <source>
        <dbReference type="Proteomes" id="UP000494218"/>
    </source>
</evidence>
<feature type="transmembrane region" description="Helical" evidence="6">
    <location>
        <begin position="426"/>
        <end position="444"/>
    </location>
</feature>
<dbReference type="Pfam" id="PF07690">
    <property type="entry name" value="MFS_1"/>
    <property type="match status" value="1"/>
</dbReference>
<evidence type="ECO:0000256" key="4">
    <source>
        <dbReference type="ARBA" id="ARBA00022989"/>
    </source>
</evidence>
<reference evidence="8 9" key="1">
    <citation type="submission" date="2019-09" db="EMBL/GenBank/DDBJ databases">
        <authorList>
            <person name="Depoorter E."/>
        </authorList>
    </citation>
    <scope>NUCLEOTIDE SEQUENCE [LARGE SCALE GENOMIC DNA]</scope>
    <source>
        <strain evidence="8">LMG 23254</strain>
    </source>
</reference>
<dbReference type="PROSITE" id="PS50850">
    <property type="entry name" value="MFS"/>
    <property type="match status" value="1"/>
</dbReference>
<evidence type="ECO:0000256" key="5">
    <source>
        <dbReference type="ARBA" id="ARBA00023136"/>
    </source>
</evidence>
<keyword evidence="4 6" id="KW-1133">Transmembrane helix</keyword>
<organism evidence="8 9">
    <name type="scientific">Burkholderia lata (strain ATCC 17760 / DSM 23089 / LMG 22485 / NCIMB 9086 / R18194 / 383)</name>
    <dbReference type="NCBI Taxonomy" id="482957"/>
    <lineage>
        <taxon>Bacteria</taxon>
        <taxon>Pseudomonadati</taxon>
        <taxon>Pseudomonadota</taxon>
        <taxon>Betaproteobacteria</taxon>
        <taxon>Burkholderiales</taxon>
        <taxon>Burkholderiaceae</taxon>
        <taxon>Burkholderia</taxon>
        <taxon>Burkholderia cepacia complex</taxon>
    </lineage>
</organism>
<feature type="transmembrane region" description="Helical" evidence="6">
    <location>
        <begin position="359"/>
        <end position="382"/>
    </location>
</feature>
<feature type="transmembrane region" description="Helical" evidence="6">
    <location>
        <begin position="109"/>
        <end position="127"/>
    </location>
</feature>
<feature type="transmembrane region" description="Helical" evidence="6">
    <location>
        <begin position="39"/>
        <end position="57"/>
    </location>
</feature>
<feature type="transmembrane region" description="Helical" evidence="6">
    <location>
        <begin position="77"/>
        <end position="97"/>
    </location>
</feature>
<dbReference type="InterPro" id="IPR011701">
    <property type="entry name" value="MFS"/>
</dbReference>
<feature type="transmembrane region" description="Helical" evidence="6">
    <location>
        <begin position="202"/>
        <end position="224"/>
    </location>
</feature>
<dbReference type="PANTHER" id="PTHR43791:SF36">
    <property type="entry name" value="TRANSPORTER, PUTATIVE (AFU_ORTHOLOGUE AFUA_6G08340)-RELATED"/>
    <property type="match status" value="1"/>
</dbReference>
<evidence type="ECO:0000256" key="1">
    <source>
        <dbReference type="ARBA" id="ARBA00004141"/>
    </source>
</evidence>
<gene>
    <name evidence="8" type="ORF">BLA23254_02810</name>
</gene>
<feature type="transmembrane region" description="Helical" evidence="6">
    <location>
        <begin position="269"/>
        <end position="290"/>
    </location>
</feature>
<name>A0A6P2KXF7_BURL3</name>
<protein>
    <submittedName>
        <fullName evidence="8">MFS transporter</fullName>
    </submittedName>
</protein>
<dbReference type="RefSeq" id="WP_175031794.1">
    <property type="nucleotide sequence ID" value="NZ_CABVPW010000012.1"/>
</dbReference>
<dbReference type="Proteomes" id="UP000494218">
    <property type="component" value="Unassembled WGS sequence"/>
</dbReference>
<feature type="transmembrane region" description="Helical" evidence="6">
    <location>
        <begin position="394"/>
        <end position="414"/>
    </location>
</feature>
<dbReference type="GO" id="GO:0022857">
    <property type="term" value="F:transmembrane transporter activity"/>
    <property type="evidence" value="ECO:0007669"/>
    <property type="project" value="InterPro"/>
</dbReference>
<keyword evidence="2" id="KW-0813">Transport</keyword>
<feature type="transmembrane region" description="Helical" evidence="6">
    <location>
        <begin position="167"/>
        <end position="190"/>
    </location>
</feature>
<dbReference type="SUPFAM" id="SSF103473">
    <property type="entry name" value="MFS general substrate transporter"/>
    <property type="match status" value="1"/>
</dbReference>
<dbReference type="InterPro" id="IPR020846">
    <property type="entry name" value="MFS_dom"/>
</dbReference>
<feature type="transmembrane region" description="Helical" evidence="6">
    <location>
        <begin position="302"/>
        <end position="323"/>
    </location>
</feature>
<keyword evidence="5 6" id="KW-0472">Membrane</keyword>
<dbReference type="InterPro" id="IPR036259">
    <property type="entry name" value="MFS_trans_sf"/>
</dbReference>
<comment type="subcellular location">
    <subcellularLocation>
        <location evidence="1">Membrane</location>
        <topology evidence="1">Multi-pass membrane protein</topology>
    </subcellularLocation>
</comment>
<feature type="transmembrane region" description="Helical" evidence="6">
    <location>
        <begin position="335"/>
        <end position="353"/>
    </location>
</feature>
<evidence type="ECO:0000313" key="8">
    <source>
        <dbReference type="EMBL" id="VWB60791.1"/>
    </source>
</evidence>
<dbReference type="Gene3D" id="1.20.1250.20">
    <property type="entry name" value="MFS general substrate transporter like domains"/>
    <property type="match status" value="2"/>
</dbReference>
<evidence type="ECO:0000259" key="7">
    <source>
        <dbReference type="PROSITE" id="PS50850"/>
    </source>
</evidence>
<dbReference type="CDD" id="cd17319">
    <property type="entry name" value="MFS_ExuT_GudP_like"/>
    <property type="match status" value="1"/>
</dbReference>
<feature type="transmembrane region" description="Helical" evidence="6">
    <location>
        <begin position="133"/>
        <end position="155"/>
    </location>
</feature>
<proteinExistence type="predicted"/>
<dbReference type="EMBL" id="CABVPW010000012">
    <property type="protein sequence ID" value="VWB60791.1"/>
    <property type="molecule type" value="Genomic_DNA"/>
</dbReference>
<sequence length="459" mass="49241">MQSKPGAQAALSAPLAEIALAHSEAADRLRFEAETYRKALRRLLPLLFVCYVFNYLDRINIGYAQLQMKPDLGFSDAMYGLGASMFYVGYLFFEIPSNLLMQKIGARKTLLRIMFLWGITSAATMFVKSPYGFYTVRFLLGVFEGGFFPGIVLYLTLWFPPARRARAIAIFMSAGVTAGVIAGPLSGWMIHHLDQVSGLRGWQWMYVLQGLPSSLLGIAAFLWLPDRPQHAGWLTPAQRNLIVAQQSAAAPTNNSTHHGLIAALRHPSLLTLAYLYFALNCGVYTLSFWAPSMIQGLGVTNIQHIGLYSLVPYSLGAVAMLVVGRRSDALGTHRGHFTAAIGLAALGLAATTLTPHMLWQSLALLSLSTMGLVSALPVFWAVATAALPKEAAPAGIAAITTISGIAGAVCPAAVGFIKTLSGSLDIGLYCIALLLASGAVVMLRRGSILAGPARRALED</sequence>
<dbReference type="PANTHER" id="PTHR43791">
    <property type="entry name" value="PERMEASE-RELATED"/>
    <property type="match status" value="1"/>
</dbReference>
<dbReference type="GO" id="GO:0016020">
    <property type="term" value="C:membrane"/>
    <property type="evidence" value="ECO:0007669"/>
    <property type="project" value="UniProtKB-SubCell"/>
</dbReference>
<keyword evidence="3 6" id="KW-0812">Transmembrane</keyword>